<dbReference type="InterPro" id="IPR021382">
    <property type="entry name" value="DUF3014"/>
</dbReference>
<comment type="caution">
    <text evidence="1">The sequence shown here is derived from an EMBL/GenBank/DDBJ whole genome shotgun (WGS) entry which is preliminary data.</text>
</comment>
<accession>W4S1W9</accession>
<name>W4S1W9_9XANT</name>
<proteinExistence type="predicted"/>
<evidence type="ECO:0008006" key="3">
    <source>
        <dbReference type="Google" id="ProtNLM"/>
    </source>
</evidence>
<evidence type="ECO:0000313" key="2">
    <source>
        <dbReference type="Proteomes" id="UP000019143"/>
    </source>
</evidence>
<reference evidence="1 2" key="1">
    <citation type="submission" date="2014-01" db="EMBL/GenBank/DDBJ databases">
        <title>Genome sequence and analysis of Xanthomonas arboricola pv. pruni.</title>
        <authorList>
            <person name="Fujikawa T."/>
            <person name="Nakazono-Nagaoka E."/>
        </authorList>
    </citation>
    <scope>NUCLEOTIDE SEQUENCE [LARGE SCALE GENOMIC DNA]</scope>
    <source>
        <strain evidence="2">MAFF 311562</strain>
    </source>
</reference>
<gene>
    <name evidence="1" type="ORF">XPU_2058</name>
</gene>
<dbReference type="Pfam" id="PF11219">
    <property type="entry name" value="DUF3014"/>
    <property type="match status" value="1"/>
</dbReference>
<sequence>MQSKSSRWPWLLAVPVVAGAAWWLFSGSPTAPGALPAPISQTASAVAAAVTPAPPAPAGPRHPVQQPSADAADAAIPALAQSDAAAWQALLELVQDDGALSIVLRKHLIERVVVMIDNLTQPSISRRASVLQPVAGEFVVSDAGGSVVIDQANAARYAPYVAALTQADAQALVRSYVRFYPLFQQAYADLGAPDRYFNDRVIDVIDHLLRTPDPVQPIKVQRDERGRYRFVDPALESLSVGQKALLRLGPAQAAAVKAQLQRIRTALLQGADAACDDVRRRPPECGLACMDAASCASPAWKQRNFGGTRCITRRLRLRRIQLRIVAEDAIGIERHASFGGEIAGDAWAGGHALLQGLQAWQLG</sequence>
<evidence type="ECO:0000313" key="1">
    <source>
        <dbReference type="EMBL" id="GAE50526.1"/>
    </source>
</evidence>
<dbReference type="AlphaFoldDB" id="W4S1W9"/>
<organism evidence="1 2">
    <name type="scientific">Xanthomonas arboricola pv. pruni str. MAFF 311562</name>
    <dbReference type="NCBI Taxonomy" id="1414836"/>
    <lineage>
        <taxon>Bacteria</taxon>
        <taxon>Pseudomonadati</taxon>
        <taxon>Pseudomonadota</taxon>
        <taxon>Gammaproteobacteria</taxon>
        <taxon>Lysobacterales</taxon>
        <taxon>Lysobacteraceae</taxon>
        <taxon>Xanthomonas</taxon>
    </lineage>
</organism>
<protein>
    <recommendedName>
        <fullName evidence="3">DUF3014 domain-containing protein</fullName>
    </recommendedName>
</protein>
<dbReference type="EMBL" id="BAVB01000258">
    <property type="protein sequence ID" value="GAE50526.1"/>
    <property type="molecule type" value="Genomic_DNA"/>
</dbReference>
<dbReference type="Proteomes" id="UP000019143">
    <property type="component" value="Unassembled WGS sequence"/>
</dbReference>